<evidence type="ECO:0000313" key="4">
    <source>
        <dbReference type="Proteomes" id="UP000014540"/>
    </source>
</evidence>
<dbReference type="STRING" id="1193011.LEP1GSC058_3240"/>
<reference evidence="3" key="1">
    <citation type="submission" date="2013-04" db="EMBL/GenBank/DDBJ databases">
        <authorList>
            <person name="Harkins D.M."/>
            <person name="Durkin A.S."/>
            <person name="Selengut J.D."/>
            <person name="Sanka R."/>
            <person name="DePew J."/>
            <person name="Purushe J."/>
            <person name="Ahmed A."/>
            <person name="van der Linden H."/>
            <person name="Goris M.G.A."/>
            <person name="Hartskeerl R.A."/>
            <person name="Vinetz J.M."/>
            <person name="Sutton G.G."/>
            <person name="Nelson W.C."/>
            <person name="Fouts D.E."/>
        </authorList>
    </citation>
    <scope>NUCLEOTIDE SEQUENCE [LARGE SCALE GENOMIC DNA]</scope>
    <source>
        <strain evidence="3">BUT 6</strain>
    </source>
</reference>
<evidence type="ECO:0000313" key="3">
    <source>
        <dbReference type="EMBL" id="EPG73994.1"/>
    </source>
</evidence>
<dbReference type="RefSeq" id="WP_016550456.1">
    <property type="nucleotide sequence ID" value="NZ_AKWZ02000010.1"/>
</dbReference>
<accession>S3V074</accession>
<gene>
    <name evidence="3" type="ORF">LEP1GSC058_3240</name>
</gene>
<feature type="region of interest" description="Disordered" evidence="1">
    <location>
        <begin position="27"/>
        <end position="96"/>
    </location>
</feature>
<comment type="caution">
    <text evidence="3">The sequence shown here is derived from an EMBL/GenBank/DDBJ whole genome shotgun (WGS) entry which is preliminary data.</text>
</comment>
<dbReference type="Proteomes" id="UP000014540">
    <property type="component" value="Unassembled WGS sequence"/>
</dbReference>
<feature type="compositionally biased region" description="Basic residues" evidence="1">
    <location>
        <begin position="47"/>
        <end position="70"/>
    </location>
</feature>
<name>S3V074_9LEPT</name>
<evidence type="ECO:0000256" key="2">
    <source>
        <dbReference type="SAM" id="SignalP"/>
    </source>
</evidence>
<evidence type="ECO:0000256" key="1">
    <source>
        <dbReference type="SAM" id="MobiDB-lite"/>
    </source>
</evidence>
<feature type="signal peptide" evidence="2">
    <location>
        <begin position="1"/>
        <end position="26"/>
    </location>
</feature>
<dbReference type="EMBL" id="AKWZ02000010">
    <property type="protein sequence ID" value="EPG73994.1"/>
    <property type="molecule type" value="Genomic_DNA"/>
</dbReference>
<keyword evidence="2" id="KW-0732">Signal</keyword>
<proteinExistence type="predicted"/>
<keyword evidence="4" id="KW-1185">Reference proteome</keyword>
<evidence type="ECO:0008006" key="5">
    <source>
        <dbReference type="Google" id="ProtNLM"/>
    </source>
</evidence>
<dbReference type="AlphaFoldDB" id="S3V074"/>
<organism evidence="3 4">
    <name type="scientific">Leptospira fainei serovar Hurstbridge str. BUT 6</name>
    <dbReference type="NCBI Taxonomy" id="1193011"/>
    <lineage>
        <taxon>Bacteria</taxon>
        <taxon>Pseudomonadati</taxon>
        <taxon>Spirochaetota</taxon>
        <taxon>Spirochaetia</taxon>
        <taxon>Leptospirales</taxon>
        <taxon>Leptospiraceae</taxon>
        <taxon>Leptospira</taxon>
    </lineage>
</organism>
<feature type="chain" id="PRO_5004524331" description="Lipoprotein" evidence="2">
    <location>
        <begin position="27"/>
        <end position="96"/>
    </location>
</feature>
<protein>
    <recommendedName>
        <fullName evidence="5">Lipoprotein</fullName>
    </recommendedName>
</protein>
<sequence length="96" mass="10167">MTLFKKILASLLVSAIALFGFNGLTAQDAAGDEPAQTHDSGASKSEHKGKKGKKKKSKKKHHKKAKKGAKKGKEEGTKSETTPPAHSTTEPAGEEQ</sequence>